<keyword evidence="2" id="KW-1185">Reference proteome</keyword>
<evidence type="ECO:0000313" key="2">
    <source>
        <dbReference type="Proteomes" id="UP001642540"/>
    </source>
</evidence>
<reference evidence="1 2" key="1">
    <citation type="submission" date="2024-08" db="EMBL/GenBank/DDBJ databases">
        <authorList>
            <person name="Cucini C."/>
            <person name="Frati F."/>
        </authorList>
    </citation>
    <scope>NUCLEOTIDE SEQUENCE [LARGE SCALE GENOMIC DNA]</scope>
</reference>
<dbReference type="Proteomes" id="UP001642540">
    <property type="component" value="Unassembled WGS sequence"/>
</dbReference>
<evidence type="ECO:0000313" key="1">
    <source>
        <dbReference type="EMBL" id="CAL8107844.1"/>
    </source>
</evidence>
<proteinExistence type="predicted"/>
<comment type="caution">
    <text evidence="1">The sequence shown here is derived from an EMBL/GenBank/DDBJ whole genome shotgun (WGS) entry which is preliminary data.</text>
</comment>
<sequence length="223" mass="25810">MDEKDLEKAVPELEEIKIIHVVRSLINNQGATCSILFKMSSTEDIFQSSFGLQILQIEEMSSKVLEKIVHLSVDMKSVKTLEMNMLEEMQQLLNQSNLCDSVLTYQLRVENAQMIPLFLAAREKYNDFDGKLNNFKLKLEHAVQKKKTKWEEIQKAFSAKINAVGELEKKGKQLDRAIQKIHGVNKSFQHLKVEWDSINLKEQIEAVIRQTDELLVLQQMHLN</sequence>
<accession>A0ABP1QLK0</accession>
<protein>
    <submittedName>
        <fullName evidence="1">Uncharacterized protein</fullName>
    </submittedName>
</protein>
<name>A0ABP1QLK0_9HEXA</name>
<dbReference type="EMBL" id="CAXLJM020000039">
    <property type="protein sequence ID" value="CAL8107844.1"/>
    <property type="molecule type" value="Genomic_DNA"/>
</dbReference>
<organism evidence="1 2">
    <name type="scientific">Orchesella dallaii</name>
    <dbReference type="NCBI Taxonomy" id="48710"/>
    <lineage>
        <taxon>Eukaryota</taxon>
        <taxon>Metazoa</taxon>
        <taxon>Ecdysozoa</taxon>
        <taxon>Arthropoda</taxon>
        <taxon>Hexapoda</taxon>
        <taxon>Collembola</taxon>
        <taxon>Entomobryomorpha</taxon>
        <taxon>Entomobryoidea</taxon>
        <taxon>Orchesellidae</taxon>
        <taxon>Orchesellinae</taxon>
        <taxon>Orchesella</taxon>
    </lineage>
</organism>
<gene>
    <name evidence="1" type="ORF">ODALV1_LOCUS12789</name>
</gene>